<dbReference type="Gene3D" id="3.90.182.10">
    <property type="entry name" value="Toxin - Anthrax Protective Antigen,domain 1"/>
    <property type="match status" value="1"/>
</dbReference>
<keyword evidence="3" id="KW-1185">Reference proteome</keyword>
<gene>
    <name evidence="2" type="primary">Rs1</name>
    <name evidence="2" type="ORF">SNEC2469_LOCUS16083</name>
</gene>
<proteinExistence type="predicted"/>
<organism evidence="2 3">
    <name type="scientific">Symbiodinium necroappetens</name>
    <dbReference type="NCBI Taxonomy" id="1628268"/>
    <lineage>
        <taxon>Eukaryota</taxon>
        <taxon>Sar</taxon>
        <taxon>Alveolata</taxon>
        <taxon>Dinophyceae</taxon>
        <taxon>Suessiales</taxon>
        <taxon>Symbiodiniaceae</taxon>
        <taxon>Symbiodinium</taxon>
    </lineage>
</organism>
<feature type="non-terminal residue" evidence="2">
    <location>
        <position position="1"/>
    </location>
</feature>
<dbReference type="OrthoDB" id="10424379at2759"/>
<evidence type="ECO:0000313" key="2">
    <source>
        <dbReference type="EMBL" id="CAE7557190.1"/>
    </source>
</evidence>
<comment type="caution">
    <text evidence="2">The sequence shown here is derived from an EMBL/GenBank/DDBJ whole genome shotgun (WGS) entry which is preliminary data.</text>
</comment>
<evidence type="ECO:0000259" key="1">
    <source>
        <dbReference type="PROSITE" id="PS51820"/>
    </source>
</evidence>
<protein>
    <submittedName>
        <fullName evidence="2">Rs1 protein</fullName>
    </submittedName>
</protein>
<dbReference type="PROSITE" id="PS51820">
    <property type="entry name" value="PA14"/>
    <property type="match status" value="1"/>
</dbReference>
<feature type="domain" description="PA14" evidence="1">
    <location>
        <begin position="128"/>
        <end position="273"/>
    </location>
</feature>
<dbReference type="Pfam" id="PF07691">
    <property type="entry name" value="PA14"/>
    <property type="match status" value="1"/>
</dbReference>
<sequence>VRVYFDKTLTVKSLSVHDFKFKGKFPCLRVALLLCNEKLDNEVQLVDGVKCPTTYTSESWSESDPSSRHLRIGGRNDCLMPHQLEDPDHMTVLYGQCQPKNVHQMMPASYMGYMFTTILRNAHLNGESLQPGIKAEYFMHMEVAAKDNCKFPDVEYVAPNKVETIPRLDLWKTKDIGDNFAIRYSGFLMIDTAGSYKLRLWVDDSGKMIFNGKEIFNLPNCGSTRQQESDWMDLERGNYPFEVQFFEASSQATARFEWRTPGSSRWAIVPETAFANKQDASEWTQSSMAKGCAGNTALGSVNPGMFLKGGVSIGAEMDCRFVPLLAKEEPIEIQTKRSFEDGDKWPEWWEDIETWEMQCPPGRVLQTIDFYKDDKKLSIKYVCAVAAGLGQCYPSWTDQQDAREFKDSAVSRGVLSRLPVVCPGHDLLSGLHFEYSMGGLWARFKYTCCKESGAPVATVSRGPDYHSVDRYEGSYCPEKVGATGRIDYKQQALKPDTPPAKLTFSEDSGKWCIDGECSSEGDDFEPIGLRIGKLEAT</sequence>
<dbReference type="SMART" id="SM00758">
    <property type="entry name" value="PA14"/>
    <property type="match status" value="1"/>
</dbReference>
<name>A0A812TYT1_9DINO</name>
<dbReference type="AlphaFoldDB" id="A0A812TYT1"/>
<dbReference type="Proteomes" id="UP000601435">
    <property type="component" value="Unassembled WGS sequence"/>
</dbReference>
<accession>A0A812TYT1</accession>
<evidence type="ECO:0000313" key="3">
    <source>
        <dbReference type="Proteomes" id="UP000601435"/>
    </source>
</evidence>
<dbReference type="SUPFAM" id="SSF56988">
    <property type="entry name" value="Anthrax protective antigen"/>
    <property type="match status" value="1"/>
</dbReference>
<reference evidence="2" key="1">
    <citation type="submission" date="2021-02" db="EMBL/GenBank/DDBJ databases">
        <authorList>
            <person name="Dougan E. K."/>
            <person name="Rhodes N."/>
            <person name="Thang M."/>
            <person name="Chan C."/>
        </authorList>
    </citation>
    <scope>NUCLEOTIDE SEQUENCE</scope>
</reference>
<dbReference type="EMBL" id="CAJNJA010026275">
    <property type="protein sequence ID" value="CAE7557190.1"/>
    <property type="molecule type" value="Genomic_DNA"/>
</dbReference>
<feature type="non-terminal residue" evidence="2">
    <location>
        <position position="537"/>
    </location>
</feature>
<dbReference type="InterPro" id="IPR037524">
    <property type="entry name" value="PA14/GLEYA"/>
</dbReference>
<dbReference type="InterPro" id="IPR011658">
    <property type="entry name" value="PA14_dom"/>
</dbReference>